<evidence type="ECO:0008006" key="3">
    <source>
        <dbReference type="Google" id="ProtNLM"/>
    </source>
</evidence>
<dbReference type="InterPro" id="IPR021308">
    <property type="entry name" value="GfcB"/>
</dbReference>
<dbReference type="AlphaFoldDB" id="A0A0Q9ZZT7"/>
<sequence length="203" mass="22178">MLIGGCNSVSLTGFQTARTILRGTPDPTPDAAAVAANPYAQLRVEGGGIRALMLLGNDDAGRLSWFAGSHVVFLRDGQLAGTQGLSVDLEDMRIEGDNPFEHLQQVGDRPVVVQRRYDWRAGYRFGVPVTGELVRGELEQVDILGTSHALVRYDETLSGPGVRARNVYWAEADTGYIRKSRQMIAPGAELEIVVLKPYRGRAR</sequence>
<protein>
    <recommendedName>
        <fullName evidence="3">YjbF family lipoprotein</fullName>
    </recommendedName>
</protein>
<dbReference type="Gene3D" id="2.40.360.10">
    <property type="entry name" value="YmcC-like"/>
    <property type="match status" value="1"/>
</dbReference>
<dbReference type="STRING" id="676599.ARC20_01920"/>
<keyword evidence="2" id="KW-1185">Reference proteome</keyword>
<dbReference type="EMBL" id="LLXU01000120">
    <property type="protein sequence ID" value="KRG38453.1"/>
    <property type="molecule type" value="Genomic_DNA"/>
</dbReference>
<evidence type="ECO:0000313" key="2">
    <source>
        <dbReference type="Proteomes" id="UP000051802"/>
    </source>
</evidence>
<dbReference type="Pfam" id="PF11102">
    <property type="entry name" value="YjbF"/>
    <property type="match status" value="1"/>
</dbReference>
<evidence type="ECO:0000313" key="1">
    <source>
        <dbReference type="EMBL" id="KRG38453.1"/>
    </source>
</evidence>
<dbReference type="SUPFAM" id="SSF159270">
    <property type="entry name" value="YmcC-like"/>
    <property type="match status" value="1"/>
</dbReference>
<gene>
    <name evidence="1" type="ORF">ARC20_01920</name>
</gene>
<proteinExistence type="predicted"/>
<name>A0A0Q9ZZT7_9GAMM</name>
<organism evidence="1 2">
    <name type="scientific">Stenotrophomonas panacihumi</name>
    <dbReference type="NCBI Taxonomy" id="676599"/>
    <lineage>
        <taxon>Bacteria</taxon>
        <taxon>Pseudomonadati</taxon>
        <taxon>Pseudomonadota</taxon>
        <taxon>Gammaproteobacteria</taxon>
        <taxon>Lysobacterales</taxon>
        <taxon>Lysobacteraceae</taxon>
        <taxon>Stenotrophomonas</taxon>
    </lineage>
</organism>
<comment type="caution">
    <text evidence="1">The sequence shown here is derived from an EMBL/GenBank/DDBJ whole genome shotgun (WGS) entry which is preliminary data.</text>
</comment>
<dbReference type="InterPro" id="IPR023373">
    <property type="entry name" value="YmcC_sf"/>
</dbReference>
<accession>A0A0Q9ZZT7</accession>
<reference evidence="1 2" key="1">
    <citation type="submission" date="2015-10" db="EMBL/GenBank/DDBJ databases">
        <title>Genome sequencing and analysis of members of genus Stenotrophomonas.</title>
        <authorList>
            <person name="Patil P.P."/>
            <person name="Midha S."/>
            <person name="Patil P.B."/>
        </authorList>
    </citation>
    <scope>NUCLEOTIDE SEQUENCE [LARGE SCALE GENOMIC DNA]</scope>
    <source>
        <strain evidence="1 2">JCM 16536</strain>
    </source>
</reference>
<dbReference type="Proteomes" id="UP000051802">
    <property type="component" value="Unassembled WGS sequence"/>
</dbReference>